<keyword evidence="4" id="KW-1185">Reference proteome</keyword>
<evidence type="ECO:0000256" key="1">
    <source>
        <dbReference type="SAM" id="MobiDB-lite"/>
    </source>
</evidence>
<dbReference type="Proteomes" id="UP000335636">
    <property type="component" value="Unassembled WGS sequence"/>
</dbReference>
<dbReference type="EMBL" id="WJEC01007172">
    <property type="protein sequence ID" value="KAF7470489.1"/>
    <property type="molecule type" value="Genomic_DNA"/>
</dbReference>
<sequence length="90" mass="10089">MLSKMDMTTKQLMNSRIVWVARSSGDDTGDRLVLWRCWDCPLCLHRRAIGEGHYSYKGEFPEGHQGGQAVPEEEGHGNEGAGFCDIHKVV</sequence>
<evidence type="ECO:0000313" key="4">
    <source>
        <dbReference type="Proteomes" id="UP000335636"/>
    </source>
</evidence>
<dbReference type="Proteomes" id="UP000662637">
    <property type="component" value="Unassembled WGS sequence"/>
</dbReference>
<evidence type="ECO:0000313" key="3">
    <source>
        <dbReference type="EMBL" id="VTJ61510.1"/>
    </source>
</evidence>
<gene>
    <name evidence="2" type="ORF">GHT09_018133</name>
    <name evidence="3" type="ORF">MONAX_5E014620</name>
</gene>
<evidence type="ECO:0000313" key="2">
    <source>
        <dbReference type="EMBL" id="KAF7470489.1"/>
    </source>
</evidence>
<reference evidence="2" key="2">
    <citation type="submission" date="2020-08" db="EMBL/GenBank/DDBJ databases">
        <authorList>
            <person name="Shumante A."/>
            <person name="Zimin A.V."/>
            <person name="Puiu D."/>
            <person name="Salzberg S.L."/>
        </authorList>
    </citation>
    <scope>NUCLEOTIDE SEQUENCE</scope>
    <source>
        <strain evidence="2">WC2-LM</strain>
        <tissue evidence="2">Liver</tissue>
    </source>
</reference>
<dbReference type="EMBL" id="CABDUW010000176">
    <property type="protein sequence ID" value="VTJ61510.1"/>
    <property type="molecule type" value="Genomic_DNA"/>
</dbReference>
<name>A0A5E4AXG4_MARMO</name>
<dbReference type="AlphaFoldDB" id="A0A5E4AXG4"/>
<protein>
    <submittedName>
        <fullName evidence="3">Uncharacterized protein</fullName>
    </submittedName>
</protein>
<proteinExistence type="predicted"/>
<reference evidence="3 4" key="1">
    <citation type="submission" date="2019-04" db="EMBL/GenBank/DDBJ databases">
        <authorList>
            <person name="Alioto T."/>
            <person name="Alioto T."/>
        </authorList>
    </citation>
    <scope>NUCLEOTIDE SEQUENCE [LARGE SCALE GENOMIC DNA]</scope>
</reference>
<accession>A0A5E4AXG4</accession>
<organism evidence="3 4">
    <name type="scientific">Marmota monax</name>
    <name type="common">Woodchuck</name>
    <dbReference type="NCBI Taxonomy" id="9995"/>
    <lineage>
        <taxon>Eukaryota</taxon>
        <taxon>Metazoa</taxon>
        <taxon>Chordata</taxon>
        <taxon>Craniata</taxon>
        <taxon>Vertebrata</taxon>
        <taxon>Euteleostomi</taxon>
        <taxon>Mammalia</taxon>
        <taxon>Eutheria</taxon>
        <taxon>Euarchontoglires</taxon>
        <taxon>Glires</taxon>
        <taxon>Rodentia</taxon>
        <taxon>Sciuromorpha</taxon>
        <taxon>Sciuridae</taxon>
        <taxon>Xerinae</taxon>
        <taxon>Marmotini</taxon>
        <taxon>Marmota</taxon>
    </lineage>
</organism>
<feature type="region of interest" description="Disordered" evidence="1">
    <location>
        <begin position="63"/>
        <end position="90"/>
    </location>
</feature>